<evidence type="ECO:0000313" key="1">
    <source>
        <dbReference type="EMBL" id="SHF82324.1"/>
    </source>
</evidence>
<dbReference type="Pfam" id="PF13650">
    <property type="entry name" value="Asp_protease_2"/>
    <property type="match status" value="1"/>
</dbReference>
<name>A0A1M5ET39_9BACE</name>
<evidence type="ECO:0000313" key="2">
    <source>
        <dbReference type="Proteomes" id="UP000184436"/>
    </source>
</evidence>
<dbReference type="SUPFAM" id="SSF50630">
    <property type="entry name" value="Acid proteases"/>
    <property type="match status" value="1"/>
</dbReference>
<dbReference type="GO" id="GO:0008233">
    <property type="term" value="F:peptidase activity"/>
    <property type="evidence" value="ECO:0007669"/>
    <property type="project" value="UniProtKB-KW"/>
</dbReference>
<dbReference type="EMBL" id="FQVD01000038">
    <property type="protein sequence ID" value="SHF82324.1"/>
    <property type="molecule type" value="Genomic_DNA"/>
</dbReference>
<keyword evidence="2" id="KW-1185">Reference proteome</keyword>
<dbReference type="Proteomes" id="UP000184436">
    <property type="component" value="Unassembled WGS sequence"/>
</dbReference>
<keyword evidence="1" id="KW-0378">Hydrolase</keyword>
<dbReference type="AlphaFoldDB" id="A0A1M5ET39"/>
<dbReference type="Gene3D" id="2.40.70.10">
    <property type="entry name" value="Acid Proteases"/>
    <property type="match status" value="1"/>
</dbReference>
<accession>A0A1M5ET39</accession>
<dbReference type="CDD" id="cd05483">
    <property type="entry name" value="retropepsin_like_bacteria"/>
    <property type="match status" value="1"/>
</dbReference>
<dbReference type="GO" id="GO:0006508">
    <property type="term" value="P:proteolysis"/>
    <property type="evidence" value="ECO:0007669"/>
    <property type="project" value="UniProtKB-KW"/>
</dbReference>
<dbReference type="InterPro" id="IPR034122">
    <property type="entry name" value="Retropepsin-like_bacterial"/>
</dbReference>
<gene>
    <name evidence="1" type="ORF">SAMN05444349_1388</name>
</gene>
<proteinExistence type="predicted"/>
<protein>
    <submittedName>
        <fullName evidence="1">Gag-polyprotein putative aspartyl protease</fullName>
    </submittedName>
</protein>
<keyword evidence="1" id="KW-0645">Protease</keyword>
<dbReference type="InterPro" id="IPR021109">
    <property type="entry name" value="Peptidase_aspartic_dom_sf"/>
</dbReference>
<reference evidence="1 2" key="1">
    <citation type="submission" date="2016-11" db="EMBL/GenBank/DDBJ databases">
        <authorList>
            <person name="Jaros S."/>
            <person name="Januszkiewicz K."/>
            <person name="Wedrychowicz H."/>
        </authorList>
    </citation>
    <scope>NUCLEOTIDE SEQUENCE [LARGE SCALE GENOMIC DNA]</scope>
    <source>
        <strain evidence="1 2">DSM 26883</strain>
    </source>
</reference>
<sequence length="713" mass="81544">MKYILLKIKRMNRRHLHQTIICFLLFTGHILQIQSQVLNNYTERLIELGSNDSFFEIWKLHNDSAAYFEPSMRLYAQICIGNAFNRPELLIKSIDSLYTYYTSENYPPQYKYLKAKALYELGKYNELAIYCRSFEKDSLSQTGPEFAWIESVARQLDGTPDSRIDFNEKICTIQTPQNFPLRIPVQINDIEIPNVIIDTGAPFTFLSYATAEKCNVRMLGDTVIVGSYFGDIKAVTGIIDKMQVGNIVYHNINVKVASPQAPDYFSQSNTLGMQELAKLSSLEFSPGKVTFRKNDQKKVLQPNVCFRNGHPYIQQLNNNKKEEYMFDTGYDSNLIYTNESIQENSLEWHSILENPVQFLTRQGHNDIAGACEGLLGFPYTSSFESCILDLDQMTFSGKGYRTHPLHYSICINNGDFIRLDANRKWFEATTDEKGRWIIYSFLELLKEQSGKCIQYTDSLLTKYEKQLEEEGSKTTILNIRAAAFAAIGDYTSAIKVTKSFVETAPDLKGGLNRCIALEPIGKPNIDWHSPESILPATLNDNGLCVNAKINKTTSEVYFSPDKKECQISSKEATKYQMKIIEFEDDSMKNRKIAIAEELILGYMTACNVQFFINDEVDNIYLGNNLLRLIPQYSMGTNQITLSNQTINSDKKGIEYPLLNIQNILCYYRPTKNDVESFAIGNMLPGMQTITLKELLEQNKKVIINIRDMHIQLK</sequence>
<organism evidence="1 2">
    <name type="scientific">Bacteroides faecichinchillae</name>
    <dbReference type="NCBI Taxonomy" id="871325"/>
    <lineage>
        <taxon>Bacteria</taxon>
        <taxon>Pseudomonadati</taxon>
        <taxon>Bacteroidota</taxon>
        <taxon>Bacteroidia</taxon>
        <taxon>Bacteroidales</taxon>
        <taxon>Bacteroidaceae</taxon>
        <taxon>Bacteroides</taxon>
    </lineage>
</organism>